<name>A0A0A9GD40_ARUDO</name>
<reference evidence="1" key="1">
    <citation type="submission" date="2014-09" db="EMBL/GenBank/DDBJ databases">
        <authorList>
            <person name="Magalhaes I.L.F."/>
            <person name="Oliveira U."/>
            <person name="Santos F.R."/>
            <person name="Vidigal T.H.D.A."/>
            <person name="Brescovit A.D."/>
            <person name="Santos A.J."/>
        </authorList>
    </citation>
    <scope>NUCLEOTIDE SEQUENCE</scope>
    <source>
        <tissue evidence="1">Shoot tissue taken approximately 20 cm above the soil surface</tissue>
    </source>
</reference>
<organism evidence="1">
    <name type="scientific">Arundo donax</name>
    <name type="common">Giant reed</name>
    <name type="synonym">Donax arundinaceus</name>
    <dbReference type="NCBI Taxonomy" id="35708"/>
    <lineage>
        <taxon>Eukaryota</taxon>
        <taxon>Viridiplantae</taxon>
        <taxon>Streptophyta</taxon>
        <taxon>Embryophyta</taxon>
        <taxon>Tracheophyta</taxon>
        <taxon>Spermatophyta</taxon>
        <taxon>Magnoliopsida</taxon>
        <taxon>Liliopsida</taxon>
        <taxon>Poales</taxon>
        <taxon>Poaceae</taxon>
        <taxon>PACMAD clade</taxon>
        <taxon>Arundinoideae</taxon>
        <taxon>Arundineae</taxon>
        <taxon>Arundo</taxon>
    </lineage>
</organism>
<accession>A0A0A9GD40</accession>
<dbReference type="EMBL" id="GBRH01174906">
    <property type="protein sequence ID" value="JAE22990.1"/>
    <property type="molecule type" value="Transcribed_RNA"/>
</dbReference>
<sequence>MNCKPIPTEQVHQLSAINLTINKLKYLAGNHNSQLPSSQHPRQNQ</sequence>
<proteinExistence type="predicted"/>
<evidence type="ECO:0000313" key="1">
    <source>
        <dbReference type="EMBL" id="JAE22990.1"/>
    </source>
</evidence>
<dbReference type="AlphaFoldDB" id="A0A0A9GD40"/>
<reference evidence="1" key="2">
    <citation type="journal article" date="2015" name="Data Brief">
        <title>Shoot transcriptome of the giant reed, Arundo donax.</title>
        <authorList>
            <person name="Barrero R.A."/>
            <person name="Guerrero F.D."/>
            <person name="Moolhuijzen P."/>
            <person name="Goolsby J.A."/>
            <person name="Tidwell J."/>
            <person name="Bellgard S.E."/>
            <person name="Bellgard M.I."/>
        </authorList>
    </citation>
    <scope>NUCLEOTIDE SEQUENCE</scope>
    <source>
        <tissue evidence="1">Shoot tissue taken approximately 20 cm above the soil surface</tissue>
    </source>
</reference>
<protein>
    <submittedName>
        <fullName evidence="1">Uncharacterized protein</fullName>
    </submittedName>
</protein>